<keyword evidence="1" id="KW-1133">Transmembrane helix</keyword>
<protein>
    <submittedName>
        <fullName evidence="2">Uncharacterized protein</fullName>
    </submittedName>
</protein>
<feature type="transmembrane region" description="Helical" evidence="1">
    <location>
        <begin position="152"/>
        <end position="177"/>
    </location>
</feature>
<dbReference type="GeneID" id="41330092"/>
<name>A0A5B9DAV2_9ARCH</name>
<dbReference type="EMBL" id="CP042905">
    <property type="protein sequence ID" value="QEE16273.1"/>
    <property type="molecule type" value="Genomic_DNA"/>
</dbReference>
<feature type="transmembrane region" description="Helical" evidence="1">
    <location>
        <begin position="237"/>
        <end position="261"/>
    </location>
</feature>
<feature type="transmembrane region" description="Helical" evidence="1">
    <location>
        <begin position="212"/>
        <end position="231"/>
    </location>
</feature>
<evidence type="ECO:0000313" key="3">
    <source>
        <dbReference type="Proteomes" id="UP000321408"/>
    </source>
</evidence>
<reference evidence="2 3" key="2">
    <citation type="journal article" date="2024" name="Int. J. Syst. Evol. Microbiol.">
        <title>Promethearchaeum syntrophicum gen. nov., sp. nov., an anaerobic, obligately syntrophic archaeon, the first isolate of the lineage 'Asgard' archaea, and proposal of the new archaeal phylum Promethearchaeota phyl. nov. and kingdom Promethearchaeati regn. nov.</title>
        <authorList>
            <person name="Imachi H."/>
            <person name="Nobu M.K."/>
            <person name="Kato S."/>
            <person name="Takaki Y."/>
            <person name="Miyazaki M."/>
            <person name="Miyata M."/>
            <person name="Ogawara M."/>
            <person name="Saito Y."/>
            <person name="Sakai S."/>
            <person name="Tahara Y.O."/>
            <person name="Takano Y."/>
            <person name="Tasumi E."/>
            <person name="Uematsu K."/>
            <person name="Yoshimura T."/>
            <person name="Itoh T."/>
            <person name="Ohkuma M."/>
            <person name="Takai K."/>
        </authorList>
    </citation>
    <scope>NUCLEOTIDE SEQUENCE [LARGE SCALE GENOMIC DNA]</scope>
    <source>
        <strain evidence="2 3">MK-D1</strain>
    </source>
</reference>
<keyword evidence="1" id="KW-0472">Membrane</keyword>
<dbReference type="RefSeq" id="WP_147663151.1">
    <property type="nucleotide sequence ID" value="NZ_CP042905.2"/>
</dbReference>
<sequence length="296" mass="33966">MENSSVKTTNSRLKKWIIQYFIGVIIAFSYIIISGFLMKSSGGMKITFFDNVIWDLGVFILFYYVSPFIGYYSAYLISPSLLKIYKRVYKSSQMCYIENISRPKELKFSFSRVFYPALFTLNTGFIISEFPAVRQLFLDPITLETGTFFTNILVILPVMSLTSIIANILFTSIYFLIDSAIISTNKYVEDDEFKNTNVHSVGEWFHRYLKGYSGISAIITFIIFIVNLISYNTTTDAVSNIGILVFWPLMPIFLAFIFAPLKILLIKNFSKTNIFILKKAQKLGITDSVEIHVKKT</sequence>
<feature type="transmembrane region" description="Helical" evidence="1">
    <location>
        <begin position="20"/>
        <end position="38"/>
    </location>
</feature>
<dbReference type="KEGG" id="psyt:DSAG12_02103"/>
<feature type="transmembrane region" description="Helical" evidence="1">
    <location>
        <begin position="58"/>
        <end position="77"/>
    </location>
</feature>
<dbReference type="AlphaFoldDB" id="A0A5B9DAV2"/>
<keyword evidence="3" id="KW-1185">Reference proteome</keyword>
<organism evidence="2 3">
    <name type="scientific">Promethearchaeum syntrophicum</name>
    <dbReference type="NCBI Taxonomy" id="2594042"/>
    <lineage>
        <taxon>Archaea</taxon>
        <taxon>Promethearchaeati</taxon>
        <taxon>Promethearchaeota</taxon>
        <taxon>Promethearchaeia</taxon>
        <taxon>Promethearchaeales</taxon>
        <taxon>Promethearchaeaceae</taxon>
        <taxon>Promethearchaeum</taxon>
    </lineage>
</organism>
<keyword evidence="1" id="KW-0812">Transmembrane</keyword>
<reference evidence="2 3" key="1">
    <citation type="journal article" date="2020" name="Nature">
        <title>Isolation of an archaeon at the prokaryote-eukaryote interface.</title>
        <authorList>
            <person name="Imachi H."/>
            <person name="Nobu M.K."/>
            <person name="Nakahara N."/>
            <person name="Morono Y."/>
            <person name="Ogawara M."/>
            <person name="Takaki Y."/>
            <person name="Takano Y."/>
            <person name="Uematsu K."/>
            <person name="Ikuta T."/>
            <person name="Ito M."/>
            <person name="Matsui Y."/>
            <person name="Miyazaki M."/>
            <person name="Murata K."/>
            <person name="Saito Y."/>
            <person name="Sakai S."/>
            <person name="Song C."/>
            <person name="Tasumi E."/>
            <person name="Yamanaka Y."/>
            <person name="Yamaguchi T."/>
            <person name="Kamagata Y."/>
            <person name="Tamaki H."/>
            <person name="Takai K."/>
        </authorList>
    </citation>
    <scope>NUCLEOTIDE SEQUENCE [LARGE SCALE GENOMIC DNA]</scope>
    <source>
        <strain evidence="2 3">MK-D1</strain>
    </source>
</reference>
<gene>
    <name evidence="2" type="ORF">DSAG12_02103</name>
</gene>
<proteinExistence type="predicted"/>
<feature type="transmembrane region" description="Helical" evidence="1">
    <location>
        <begin position="113"/>
        <end position="132"/>
    </location>
</feature>
<evidence type="ECO:0000313" key="2">
    <source>
        <dbReference type="EMBL" id="QEE16273.1"/>
    </source>
</evidence>
<accession>A0A5B9DAV2</accession>
<dbReference type="Proteomes" id="UP000321408">
    <property type="component" value="Chromosome"/>
</dbReference>
<evidence type="ECO:0000256" key="1">
    <source>
        <dbReference type="SAM" id="Phobius"/>
    </source>
</evidence>